<evidence type="ECO:0000313" key="8">
    <source>
        <dbReference type="RefSeq" id="XP_012862665.2"/>
    </source>
</evidence>
<dbReference type="SUPFAM" id="SSF57850">
    <property type="entry name" value="RING/U-box"/>
    <property type="match status" value="1"/>
</dbReference>
<dbReference type="InterPro" id="IPR001841">
    <property type="entry name" value="Znf_RING"/>
</dbReference>
<keyword evidence="3" id="KW-0862">Zinc</keyword>
<dbReference type="CDD" id="cd19761">
    <property type="entry name" value="Bbox2_TRIM5-like"/>
    <property type="match status" value="1"/>
</dbReference>
<dbReference type="Pfam" id="PF15227">
    <property type="entry name" value="zf-C3HC4_4"/>
    <property type="match status" value="1"/>
</dbReference>
<evidence type="ECO:0000256" key="4">
    <source>
        <dbReference type="PROSITE-ProRule" id="PRU00024"/>
    </source>
</evidence>
<protein>
    <submittedName>
        <fullName evidence="8">E3 ubiquitin-protein ligase TRIM38 isoform X1</fullName>
    </submittedName>
</protein>
<sequence>MASPIPTKKLKDEATCAICLSLMTTPMSISCGHSYCQKCIMDFLQNPSFLTAGEEKFCPQCRAPFGEQSLRPNKQLGNLIQAIKEMSQEVVCEEHGEQLQLFCEDEGQLICWRCERAPQHKGHTTSLVEDVCQGYKKKLLEAVTYLSQLNNECMNLKVLTTRQITEWKGKMDVQRKRIKSDFKNLHSFLHEEEKFYLWRLKGEEEQTIRRLKYNKGILEEKHCELKCSIMELELKCQSSPQILLQDVKNTLDRSWAVKLERPEAVSLELSTTCNIPELYFDVKRKLRSYQDRGVATKTDQCLL</sequence>
<dbReference type="PROSITE" id="PS00518">
    <property type="entry name" value="ZF_RING_1"/>
    <property type="match status" value="1"/>
</dbReference>
<dbReference type="SUPFAM" id="SSF57845">
    <property type="entry name" value="B-box zinc-binding domain"/>
    <property type="match status" value="1"/>
</dbReference>
<evidence type="ECO:0000256" key="1">
    <source>
        <dbReference type="ARBA" id="ARBA00022723"/>
    </source>
</evidence>
<keyword evidence="2 4" id="KW-0863">Zinc-finger</keyword>
<evidence type="ECO:0000256" key="2">
    <source>
        <dbReference type="ARBA" id="ARBA00022771"/>
    </source>
</evidence>
<dbReference type="GeneID" id="105979519"/>
<dbReference type="PROSITE" id="PS50119">
    <property type="entry name" value="ZF_BBOX"/>
    <property type="match status" value="1"/>
</dbReference>
<dbReference type="Proteomes" id="UP000694863">
    <property type="component" value="Unplaced"/>
</dbReference>
<accession>A0ABM0ZSV3</accession>
<evidence type="ECO:0000256" key="3">
    <source>
        <dbReference type="ARBA" id="ARBA00022833"/>
    </source>
</evidence>
<evidence type="ECO:0000259" key="6">
    <source>
        <dbReference type="PROSITE" id="PS50119"/>
    </source>
</evidence>
<dbReference type="RefSeq" id="XP_012862665.2">
    <property type="nucleotide sequence ID" value="XM_013007211.2"/>
</dbReference>
<dbReference type="InterPro" id="IPR000315">
    <property type="entry name" value="Znf_B-box"/>
</dbReference>
<dbReference type="InterPro" id="IPR013083">
    <property type="entry name" value="Znf_RING/FYVE/PHD"/>
</dbReference>
<gene>
    <name evidence="8" type="primary">TRIM38</name>
</gene>
<dbReference type="InterPro" id="IPR050143">
    <property type="entry name" value="TRIM/RBCC"/>
</dbReference>
<keyword evidence="1" id="KW-0479">Metal-binding</keyword>
<name>A0ABM0ZSV3_ECHTE</name>
<dbReference type="PROSITE" id="PS50089">
    <property type="entry name" value="ZF_RING_2"/>
    <property type="match status" value="1"/>
</dbReference>
<proteinExistence type="predicted"/>
<feature type="domain" description="B box-type" evidence="6">
    <location>
        <begin position="87"/>
        <end position="128"/>
    </location>
</feature>
<evidence type="ECO:0000259" key="5">
    <source>
        <dbReference type="PROSITE" id="PS50089"/>
    </source>
</evidence>
<dbReference type="Gene3D" id="3.30.160.60">
    <property type="entry name" value="Classic Zinc Finger"/>
    <property type="match status" value="1"/>
</dbReference>
<dbReference type="SMART" id="SM00336">
    <property type="entry name" value="BBOX"/>
    <property type="match status" value="1"/>
</dbReference>
<keyword evidence="7" id="KW-1185">Reference proteome</keyword>
<dbReference type="PANTHER" id="PTHR24103">
    <property type="entry name" value="E3 UBIQUITIN-PROTEIN LIGASE TRIM"/>
    <property type="match status" value="1"/>
</dbReference>
<dbReference type="Pfam" id="PF00643">
    <property type="entry name" value="zf-B_box"/>
    <property type="match status" value="1"/>
</dbReference>
<feature type="domain" description="RING-type" evidence="5">
    <location>
        <begin position="16"/>
        <end position="62"/>
    </location>
</feature>
<dbReference type="SMART" id="SM00184">
    <property type="entry name" value="RING"/>
    <property type="match status" value="1"/>
</dbReference>
<reference evidence="8" key="1">
    <citation type="submission" date="2025-08" db="UniProtKB">
        <authorList>
            <consortium name="RefSeq"/>
        </authorList>
    </citation>
    <scope>IDENTIFICATION</scope>
</reference>
<dbReference type="InterPro" id="IPR017907">
    <property type="entry name" value="Znf_RING_CS"/>
</dbReference>
<evidence type="ECO:0000313" key="7">
    <source>
        <dbReference type="Proteomes" id="UP000694863"/>
    </source>
</evidence>
<dbReference type="Gene3D" id="3.30.40.10">
    <property type="entry name" value="Zinc/RING finger domain, C3HC4 (zinc finger)"/>
    <property type="match status" value="1"/>
</dbReference>
<organism evidence="7 8">
    <name type="scientific">Echinops telfairi</name>
    <name type="common">Lesser hedgehog tenrec</name>
    <dbReference type="NCBI Taxonomy" id="9371"/>
    <lineage>
        <taxon>Eukaryota</taxon>
        <taxon>Metazoa</taxon>
        <taxon>Chordata</taxon>
        <taxon>Craniata</taxon>
        <taxon>Vertebrata</taxon>
        <taxon>Euteleostomi</taxon>
        <taxon>Mammalia</taxon>
        <taxon>Eutheria</taxon>
        <taxon>Afrotheria</taxon>
        <taxon>Tenrecidae</taxon>
        <taxon>Tenrecinae</taxon>
        <taxon>Echinops</taxon>
    </lineage>
</organism>